<reference evidence="3" key="1">
    <citation type="submission" date="2017-06" db="EMBL/GenBank/DDBJ databases">
        <title>Complete genome sequence of Capnocytophaga sp. KCOM 1579 (=ChDC OS43) isolated from a human refractory periapical abscess lesion.</title>
        <authorList>
            <person name="Kook J.-K."/>
            <person name="Park S.-N."/>
            <person name="Lim Y.K."/>
            <person name="Roh H."/>
        </authorList>
    </citation>
    <scope>NUCLEOTIDE SEQUENCE [LARGE SCALE GENOMIC DNA]</scope>
    <source>
        <strain evidence="3">ChDC OS43</strain>
    </source>
</reference>
<accession>A0A1Z4BPI5</accession>
<feature type="transmembrane region" description="Helical" evidence="1">
    <location>
        <begin position="105"/>
        <end position="125"/>
    </location>
</feature>
<keyword evidence="1" id="KW-0472">Membrane</keyword>
<dbReference type="RefSeq" id="WP_088594228.1">
    <property type="nucleotide sequence ID" value="NZ_CP022022.1"/>
</dbReference>
<gene>
    <name evidence="2" type="ORF">CBG49_08975</name>
</gene>
<evidence type="ECO:0000313" key="3">
    <source>
        <dbReference type="Proteomes" id="UP000197007"/>
    </source>
</evidence>
<feature type="transmembrane region" description="Helical" evidence="1">
    <location>
        <begin position="50"/>
        <end position="72"/>
    </location>
</feature>
<name>A0A1Z4BPI5_9FLAO</name>
<dbReference type="Proteomes" id="UP000197007">
    <property type="component" value="Chromosome"/>
</dbReference>
<feature type="transmembrane region" description="Helical" evidence="1">
    <location>
        <begin position="79"/>
        <end position="99"/>
    </location>
</feature>
<dbReference type="EMBL" id="CP022022">
    <property type="protein sequence ID" value="ASF43197.1"/>
    <property type="molecule type" value="Genomic_DNA"/>
</dbReference>
<dbReference type="KEGG" id="capn:CBG49_08975"/>
<sequence length="137" mass="15892">MHFKTLCKVIILLSFVIFATCIAFLVYILGEKAYIDWLKADTNKAWGWGFIVGLILFYALPLCLLISSFLFLKKTILFWIPYIILLIYAIDESFIGSWTHPLRGTLLLLSINAGYLSSYICLYFYQKKNSKKKEIDL</sequence>
<proteinExistence type="predicted"/>
<protein>
    <submittedName>
        <fullName evidence="2">Uncharacterized protein</fullName>
    </submittedName>
</protein>
<keyword evidence="3" id="KW-1185">Reference proteome</keyword>
<keyword evidence="1" id="KW-1133">Transmembrane helix</keyword>
<feature type="transmembrane region" description="Helical" evidence="1">
    <location>
        <begin position="9"/>
        <end position="30"/>
    </location>
</feature>
<keyword evidence="1" id="KW-0812">Transmembrane</keyword>
<dbReference type="AlphaFoldDB" id="A0A1Z4BPI5"/>
<organism evidence="2 3">
    <name type="scientific">Capnocytophaga endodontalis</name>
    <dbReference type="NCBI Taxonomy" id="2708117"/>
    <lineage>
        <taxon>Bacteria</taxon>
        <taxon>Pseudomonadati</taxon>
        <taxon>Bacteroidota</taxon>
        <taxon>Flavobacteriia</taxon>
        <taxon>Flavobacteriales</taxon>
        <taxon>Flavobacteriaceae</taxon>
        <taxon>Capnocytophaga</taxon>
    </lineage>
</organism>
<evidence type="ECO:0000256" key="1">
    <source>
        <dbReference type="SAM" id="Phobius"/>
    </source>
</evidence>
<evidence type="ECO:0000313" key="2">
    <source>
        <dbReference type="EMBL" id="ASF43197.1"/>
    </source>
</evidence>